<dbReference type="CDD" id="cd01948">
    <property type="entry name" value="EAL"/>
    <property type="match status" value="1"/>
</dbReference>
<dbReference type="InterPro" id="IPR001633">
    <property type="entry name" value="EAL_dom"/>
</dbReference>
<dbReference type="InterPro" id="IPR035919">
    <property type="entry name" value="EAL_sf"/>
</dbReference>
<name>A0ABU1MIG6_9SPHN</name>
<evidence type="ECO:0000259" key="1">
    <source>
        <dbReference type="PROSITE" id="PS50883"/>
    </source>
</evidence>
<organism evidence="3 4">
    <name type="scientific">Novosphingobium capsulatum</name>
    <dbReference type="NCBI Taxonomy" id="13688"/>
    <lineage>
        <taxon>Bacteria</taxon>
        <taxon>Pseudomonadati</taxon>
        <taxon>Pseudomonadota</taxon>
        <taxon>Alphaproteobacteria</taxon>
        <taxon>Sphingomonadales</taxon>
        <taxon>Sphingomonadaceae</taxon>
        <taxon>Novosphingobium</taxon>
    </lineage>
</organism>
<dbReference type="InterPro" id="IPR043128">
    <property type="entry name" value="Rev_trsase/Diguanyl_cyclase"/>
</dbReference>
<dbReference type="Gene3D" id="3.20.20.450">
    <property type="entry name" value="EAL domain"/>
    <property type="match status" value="1"/>
</dbReference>
<dbReference type="InterPro" id="IPR000160">
    <property type="entry name" value="GGDEF_dom"/>
</dbReference>
<dbReference type="Proteomes" id="UP001184150">
    <property type="component" value="Unassembled WGS sequence"/>
</dbReference>
<sequence>MTMPASPDLPPVVPAIAPGQDGLTQDGLTGLATAAQARDWLDRAGAQGTVQAMLIGLNRFQAVNLAFGHGGGDRVLAEVARRIAHFAAEELAPGEGGDGPPLVARVSGGEFLVASASRLSRERWQVLAQGLGRSIARPLALGGDAVRLLPRIALLRGQALEGGSALLDRLDQALAQLMVGGARRLAWADGRHRARGRSVARLEADLIGALHRQEIAVLYQPQFRVGDGMLAGAEALARWEHPGLGRIGAETLFAVAERADQMAPLSHAIAGAALAGAHAWPAPLRLSLNVTAEDFALPDFAPALLARADAAGFAPDRLTIEITEQTLIADFDACAAALRTLAARGVAVALDDFGTGFSNFRTLKALPLDTLKLDRSLVRDVAHDGRDRAILAAMVAMARALSLSVVAEGVENDAQLAVLAQEGVDLFQGFLRAGPLDGAAMARLASGAP</sequence>
<evidence type="ECO:0000313" key="4">
    <source>
        <dbReference type="Proteomes" id="UP001184150"/>
    </source>
</evidence>
<accession>A0ABU1MIG6</accession>
<dbReference type="InterPro" id="IPR029787">
    <property type="entry name" value="Nucleotide_cyclase"/>
</dbReference>
<dbReference type="PROSITE" id="PS50883">
    <property type="entry name" value="EAL"/>
    <property type="match status" value="1"/>
</dbReference>
<keyword evidence="4" id="KW-1185">Reference proteome</keyword>
<dbReference type="PANTHER" id="PTHR33121">
    <property type="entry name" value="CYCLIC DI-GMP PHOSPHODIESTERASE PDEF"/>
    <property type="match status" value="1"/>
</dbReference>
<evidence type="ECO:0000313" key="3">
    <source>
        <dbReference type="EMBL" id="MDR6510095.1"/>
    </source>
</evidence>
<dbReference type="SMART" id="SM00267">
    <property type="entry name" value="GGDEF"/>
    <property type="match status" value="1"/>
</dbReference>
<dbReference type="SUPFAM" id="SSF55073">
    <property type="entry name" value="Nucleotide cyclase"/>
    <property type="match status" value="1"/>
</dbReference>
<dbReference type="PROSITE" id="PS50887">
    <property type="entry name" value="GGDEF"/>
    <property type="match status" value="1"/>
</dbReference>
<dbReference type="EMBL" id="JAVDRD010000002">
    <property type="protein sequence ID" value="MDR6510095.1"/>
    <property type="molecule type" value="Genomic_DNA"/>
</dbReference>
<proteinExistence type="predicted"/>
<dbReference type="SMART" id="SM00052">
    <property type="entry name" value="EAL"/>
    <property type="match status" value="1"/>
</dbReference>
<feature type="domain" description="EAL" evidence="1">
    <location>
        <begin position="199"/>
        <end position="449"/>
    </location>
</feature>
<feature type="domain" description="GGDEF" evidence="2">
    <location>
        <begin position="48"/>
        <end position="190"/>
    </location>
</feature>
<gene>
    <name evidence="3" type="ORF">J2792_000955</name>
</gene>
<protein>
    <submittedName>
        <fullName evidence="3">Signal transduction protein with EAL and GGDEF domain</fullName>
    </submittedName>
</protein>
<dbReference type="Pfam" id="PF00563">
    <property type="entry name" value="EAL"/>
    <property type="match status" value="1"/>
</dbReference>
<dbReference type="InterPro" id="IPR050706">
    <property type="entry name" value="Cyclic-di-GMP_PDE-like"/>
</dbReference>
<comment type="caution">
    <text evidence="3">The sequence shown here is derived from an EMBL/GenBank/DDBJ whole genome shotgun (WGS) entry which is preliminary data.</text>
</comment>
<dbReference type="Pfam" id="PF00990">
    <property type="entry name" value="GGDEF"/>
    <property type="match status" value="1"/>
</dbReference>
<dbReference type="Gene3D" id="3.30.70.270">
    <property type="match status" value="1"/>
</dbReference>
<reference evidence="3 4" key="1">
    <citation type="submission" date="2023-07" db="EMBL/GenBank/DDBJ databases">
        <title>Sorghum-associated microbial communities from plants grown in Nebraska, USA.</title>
        <authorList>
            <person name="Schachtman D."/>
        </authorList>
    </citation>
    <scope>NUCLEOTIDE SEQUENCE [LARGE SCALE GENOMIC DNA]</scope>
    <source>
        <strain evidence="3 4">DS1027</strain>
    </source>
</reference>
<dbReference type="SUPFAM" id="SSF141868">
    <property type="entry name" value="EAL domain-like"/>
    <property type="match status" value="1"/>
</dbReference>
<dbReference type="RefSeq" id="WP_309804547.1">
    <property type="nucleotide sequence ID" value="NZ_JAVDRD010000002.1"/>
</dbReference>
<evidence type="ECO:0000259" key="2">
    <source>
        <dbReference type="PROSITE" id="PS50887"/>
    </source>
</evidence>
<dbReference type="PANTHER" id="PTHR33121:SF79">
    <property type="entry name" value="CYCLIC DI-GMP PHOSPHODIESTERASE PDED-RELATED"/>
    <property type="match status" value="1"/>
</dbReference>